<proteinExistence type="predicted"/>
<sequence length="87" mass="10254">MMFASDSLQPFVRGAKRPIMLRIVLYFRSLKVRVRDCSLYFWQSFTSVGFTQQRATMAFSLVNDQVMLEDRHFNRIGHKQALAFDET</sequence>
<dbReference type="EMBL" id="PCQE01000031">
    <property type="protein sequence ID" value="PRC00700.1"/>
    <property type="molecule type" value="Genomic_DNA"/>
</dbReference>
<evidence type="ECO:0000313" key="1">
    <source>
        <dbReference type="EMBL" id="PRC00700.1"/>
    </source>
</evidence>
<protein>
    <submittedName>
        <fullName evidence="1">Uncharacterized protein</fullName>
    </submittedName>
</protein>
<comment type="caution">
    <text evidence="1">The sequence shown here is derived from an EMBL/GenBank/DDBJ whole genome shotgun (WGS) entry which is preliminary data.</text>
</comment>
<dbReference type="AlphaFoldDB" id="A0A2S9DM07"/>
<evidence type="ECO:0000313" key="2">
    <source>
        <dbReference type="Proteomes" id="UP000239458"/>
    </source>
</evidence>
<gene>
    <name evidence="1" type="ORF">CQ006_17945</name>
</gene>
<name>A0A2S9DM07_PSECE</name>
<accession>A0A2S9DM07</accession>
<organism evidence="1 2">
    <name type="scientific">Pseudomonas cedrina</name>
    <dbReference type="NCBI Taxonomy" id="651740"/>
    <lineage>
        <taxon>Bacteria</taxon>
        <taxon>Pseudomonadati</taxon>
        <taxon>Pseudomonadota</taxon>
        <taxon>Gammaproteobacteria</taxon>
        <taxon>Pseudomonadales</taxon>
        <taxon>Pseudomonadaceae</taxon>
        <taxon>Pseudomonas</taxon>
    </lineage>
</organism>
<dbReference type="Proteomes" id="UP000239458">
    <property type="component" value="Unassembled WGS sequence"/>
</dbReference>
<reference evidence="1 2" key="1">
    <citation type="submission" date="2017-09" db="EMBL/GenBank/DDBJ databases">
        <title>Genomic, metabolic, and phenotypic characteristics of bacterial isolates from the natural microbiome of the model nematode Caenorhabditis elegans.</title>
        <authorList>
            <person name="Zimmermann J."/>
            <person name="Obeng N."/>
            <person name="Yang W."/>
            <person name="Obeng O."/>
            <person name="Kissoyan K."/>
            <person name="Pees B."/>
            <person name="Dirksen P."/>
            <person name="Hoppner M."/>
            <person name="Franke A."/>
            <person name="Rosenstiel P."/>
            <person name="Leippe M."/>
            <person name="Dierking K."/>
            <person name="Kaleta C."/>
            <person name="Schulenburg H."/>
        </authorList>
    </citation>
    <scope>NUCLEOTIDE SEQUENCE [LARGE SCALE GENOMIC DNA]</scope>
    <source>
        <strain evidence="1 2">MYb184</strain>
    </source>
</reference>